<keyword evidence="3" id="KW-0997">Cell inner membrane</keyword>
<evidence type="ECO:0000256" key="5">
    <source>
        <dbReference type="ARBA" id="ARBA00022989"/>
    </source>
</evidence>
<name>A0ABT2FNR5_9GAMM</name>
<keyword evidence="7 9" id="KW-0807">Transducer</keyword>
<keyword evidence="4 11" id="KW-0812">Transmembrane</keyword>
<dbReference type="SMART" id="SM01049">
    <property type="entry name" value="Cache_2"/>
    <property type="match status" value="1"/>
</dbReference>
<dbReference type="Gene3D" id="3.30.450.20">
    <property type="entry name" value="PAS domain"/>
    <property type="match status" value="1"/>
</dbReference>
<keyword evidence="5 11" id="KW-1133">Transmembrane helix</keyword>
<feature type="transmembrane region" description="Helical" evidence="11">
    <location>
        <begin position="190"/>
        <end position="211"/>
    </location>
</feature>
<evidence type="ECO:0000256" key="10">
    <source>
        <dbReference type="SAM" id="Coils"/>
    </source>
</evidence>
<evidence type="ECO:0000259" key="12">
    <source>
        <dbReference type="PROSITE" id="PS50111"/>
    </source>
</evidence>
<evidence type="ECO:0000256" key="11">
    <source>
        <dbReference type="SAM" id="Phobius"/>
    </source>
</evidence>
<dbReference type="SMART" id="SM00283">
    <property type="entry name" value="MA"/>
    <property type="match status" value="1"/>
</dbReference>
<evidence type="ECO:0000256" key="8">
    <source>
        <dbReference type="ARBA" id="ARBA00029447"/>
    </source>
</evidence>
<keyword evidence="16" id="KW-1185">Reference proteome</keyword>
<organism evidence="15 16">
    <name type="scientific">Shewanella electrica</name>
    <dbReference type="NCBI Taxonomy" id="515560"/>
    <lineage>
        <taxon>Bacteria</taxon>
        <taxon>Pseudomonadati</taxon>
        <taxon>Pseudomonadota</taxon>
        <taxon>Gammaproteobacteria</taxon>
        <taxon>Alteromonadales</taxon>
        <taxon>Shewanellaceae</taxon>
        <taxon>Shewanella</taxon>
    </lineage>
</organism>
<dbReference type="CDD" id="cd06225">
    <property type="entry name" value="HAMP"/>
    <property type="match status" value="1"/>
</dbReference>
<dbReference type="PANTHER" id="PTHR32089:SF119">
    <property type="entry name" value="METHYL-ACCEPTING CHEMOTAXIS PROTEIN CTPL"/>
    <property type="match status" value="1"/>
</dbReference>
<keyword evidence="6 11" id="KW-0472">Membrane</keyword>
<dbReference type="SUPFAM" id="SSF58104">
    <property type="entry name" value="Methyl-accepting chemotaxis protein (MCP) signaling domain"/>
    <property type="match status" value="1"/>
</dbReference>
<evidence type="ECO:0000256" key="3">
    <source>
        <dbReference type="ARBA" id="ARBA00022519"/>
    </source>
</evidence>
<dbReference type="PRINTS" id="PR00260">
    <property type="entry name" value="CHEMTRNSDUCR"/>
</dbReference>
<comment type="similarity">
    <text evidence="8">Belongs to the methyl-accepting chemotaxis (MCP) protein family.</text>
</comment>
<evidence type="ECO:0000256" key="1">
    <source>
        <dbReference type="ARBA" id="ARBA00004429"/>
    </source>
</evidence>
<feature type="domain" description="Methyl-accepting transducer" evidence="12">
    <location>
        <begin position="272"/>
        <end position="508"/>
    </location>
</feature>
<dbReference type="InterPro" id="IPR004089">
    <property type="entry name" value="MCPsignal_dom"/>
</dbReference>
<dbReference type="PROSITE" id="PS50885">
    <property type="entry name" value="HAMP"/>
    <property type="match status" value="1"/>
</dbReference>
<dbReference type="Proteomes" id="UP001201549">
    <property type="component" value="Unassembled WGS sequence"/>
</dbReference>
<accession>A0ABT2FNR5</accession>
<sequence>MTLLRQLTILQRLILMLVLAAVGTFCFAGLSIKEQYNNLVDQKQVQNRILLQTVLSSNATQKKLLQPLGLTAAEQQQMLVAGISGLQYGNAGYFLVVDNDGTIISNSNDPASVGKNVSSLRTTGGDTPFQSLFQQTLRSGEANASFTWHRGGTNQQESIQASALKDNTMNWVVMTGAFASDIKATMSAVVWHYLIIMTCIAAPIFIFFLLLNQSINRPLRAAIDAMHNIANGDGDLRTRLQTDGKDEVSALSLAFNQFVAKIADAVVQMKPLGDSLSQDAQQLGNAVSESNQSAEHVHQETASVATAINQMLATTREMASNTQNAADMATSVKDQALAGKHTVEQTLQRCSTLASELVSSAKQTEALGHSSAQIGGILDVIQTIAEQTNLLALNAAIEAARAGEHGRGFAVVADEVRALATRTQHSTNEIQQIVSEIQTGVDGVMRSNDVTRQESQELQVQASKADEAMAEILKLIANINDMNHQLASATEEQTSVTEEINRNISNISELTEVSVAANETTTRAAKDLSSISKQMSSSLAQFRT</sequence>
<gene>
    <name evidence="15" type="ORF">L9G74_16190</name>
</gene>
<dbReference type="SMART" id="SM00304">
    <property type="entry name" value="HAMP"/>
    <property type="match status" value="1"/>
</dbReference>
<evidence type="ECO:0000256" key="4">
    <source>
        <dbReference type="ARBA" id="ARBA00022692"/>
    </source>
</evidence>
<dbReference type="PANTHER" id="PTHR32089">
    <property type="entry name" value="METHYL-ACCEPTING CHEMOTAXIS PROTEIN MCPB"/>
    <property type="match status" value="1"/>
</dbReference>
<evidence type="ECO:0000313" key="15">
    <source>
        <dbReference type="EMBL" id="MCS4557984.1"/>
    </source>
</evidence>
<protein>
    <submittedName>
        <fullName evidence="15">Methyl-accepting chemotaxis protein</fullName>
    </submittedName>
</protein>
<dbReference type="PROSITE" id="PS50192">
    <property type="entry name" value="T_SNARE"/>
    <property type="match status" value="1"/>
</dbReference>
<reference evidence="16" key="2">
    <citation type="submission" date="2023-07" db="EMBL/GenBank/DDBJ databases">
        <title>Shewanella mangrovi sp. nov., an acetaldehyde- degrading bacterium isolated from mangrove sediment.</title>
        <authorList>
            <person name="Liu Y."/>
        </authorList>
    </citation>
    <scope>NUCLEOTIDE SEQUENCE [LARGE SCALE GENOMIC DNA]</scope>
    <source>
        <strain evidence="16">C32</strain>
    </source>
</reference>
<dbReference type="InterPro" id="IPR003660">
    <property type="entry name" value="HAMP_dom"/>
</dbReference>
<dbReference type="EMBL" id="JAKOGG010000015">
    <property type="protein sequence ID" value="MCS4557984.1"/>
    <property type="molecule type" value="Genomic_DNA"/>
</dbReference>
<dbReference type="Gene3D" id="1.10.287.950">
    <property type="entry name" value="Methyl-accepting chemotaxis protein"/>
    <property type="match status" value="1"/>
</dbReference>
<dbReference type="InterPro" id="IPR033480">
    <property type="entry name" value="sCache_2"/>
</dbReference>
<reference evidence="15 16" key="1">
    <citation type="submission" date="2022-02" db="EMBL/GenBank/DDBJ databases">
        <authorList>
            <person name="Zhuang L."/>
        </authorList>
    </citation>
    <scope>NUCLEOTIDE SEQUENCE [LARGE SCALE GENOMIC DNA]</scope>
    <source>
        <strain evidence="15 16">C32</strain>
    </source>
</reference>
<dbReference type="PROSITE" id="PS50111">
    <property type="entry name" value="CHEMOTAXIS_TRANSDUC_2"/>
    <property type="match status" value="1"/>
</dbReference>
<dbReference type="InterPro" id="IPR000727">
    <property type="entry name" value="T_SNARE_dom"/>
</dbReference>
<dbReference type="CDD" id="cd11386">
    <property type="entry name" value="MCP_signal"/>
    <property type="match status" value="1"/>
</dbReference>
<comment type="caution">
    <text evidence="15">The sequence shown here is derived from an EMBL/GenBank/DDBJ whole genome shotgun (WGS) entry which is preliminary data.</text>
</comment>
<keyword evidence="10" id="KW-0175">Coiled coil</keyword>
<keyword evidence="2" id="KW-1003">Cell membrane</keyword>
<dbReference type="Pfam" id="PF00672">
    <property type="entry name" value="HAMP"/>
    <property type="match status" value="1"/>
</dbReference>
<feature type="domain" description="HAMP" evidence="14">
    <location>
        <begin position="213"/>
        <end position="267"/>
    </location>
</feature>
<evidence type="ECO:0000259" key="14">
    <source>
        <dbReference type="PROSITE" id="PS50885"/>
    </source>
</evidence>
<dbReference type="Pfam" id="PF00015">
    <property type="entry name" value="MCPsignal"/>
    <property type="match status" value="1"/>
</dbReference>
<dbReference type="Pfam" id="PF17200">
    <property type="entry name" value="sCache_2"/>
    <property type="match status" value="1"/>
</dbReference>
<feature type="coiled-coil region" evidence="10">
    <location>
        <begin position="465"/>
        <end position="492"/>
    </location>
</feature>
<evidence type="ECO:0000256" key="7">
    <source>
        <dbReference type="ARBA" id="ARBA00023224"/>
    </source>
</evidence>
<evidence type="ECO:0000256" key="2">
    <source>
        <dbReference type="ARBA" id="ARBA00022475"/>
    </source>
</evidence>
<dbReference type="InterPro" id="IPR004090">
    <property type="entry name" value="Chemotax_Me-accpt_rcpt"/>
</dbReference>
<evidence type="ECO:0000259" key="13">
    <source>
        <dbReference type="PROSITE" id="PS50192"/>
    </source>
</evidence>
<evidence type="ECO:0000256" key="9">
    <source>
        <dbReference type="PROSITE-ProRule" id="PRU00284"/>
    </source>
</evidence>
<feature type="transmembrane region" description="Helical" evidence="11">
    <location>
        <begin position="12"/>
        <end position="32"/>
    </location>
</feature>
<feature type="domain" description="T-SNARE coiled-coil homology" evidence="13">
    <location>
        <begin position="459"/>
        <end position="508"/>
    </location>
</feature>
<evidence type="ECO:0000256" key="6">
    <source>
        <dbReference type="ARBA" id="ARBA00023136"/>
    </source>
</evidence>
<comment type="subcellular location">
    <subcellularLocation>
        <location evidence="1">Cell inner membrane</location>
        <topology evidence="1">Multi-pass membrane protein</topology>
    </subcellularLocation>
</comment>
<evidence type="ECO:0000313" key="16">
    <source>
        <dbReference type="Proteomes" id="UP001201549"/>
    </source>
</evidence>
<dbReference type="RefSeq" id="WP_238897474.1">
    <property type="nucleotide sequence ID" value="NZ_JAKOGG010000015.1"/>
</dbReference>
<proteinExistence type="inferred from homology"/>